<evidence type="ECO:0000259" key="1">
    <source>
        <dbReference type="Pfam" id="PF03184"/>
    </source>
</evidence>
<dbReference type="Pfam" id="PF03184">
    <property type="entry name" value="DDE_1"/>
    <property type="match status" value="1"/>
</dbReference>
<proteinExistence type="predicted"/>
<dbReference type="InterPro" id="IPR004875">
    <property type="entry name" value="DDE_SF_endonuclease_dom"/>
</dbReference>
<evidence type="ECO:0000313" key="2">
    <source>
        <dbReference type="EMBL" id="KAK1332447.1"/>
    </source>
</evidence>
<sequence length="193" mass="21854">MLLRGDQGSSLHLHPLMVPAPITPHHQWGLAVREPLGDVWQLDILSTAAERLVRELEEKKQFHNIKVQGDMASADVEATASHPEKLAKKRKSILGFKASKDRQILLSGANAAGDFKLKPTLIYYCENPWALKNYAKSTLPMLYKWNNKTDMTSFLFKTWLTILSPLLKPTAKKKKLPFKILLLTDNVLVTQEL</sequence>
<keyword evidence="3" id="KW-1185">Reference proteome</keyword>
<reference evidence="2" key="1">
    <citation type="submission" date="2023-06" db="EMBL/GenBank/DDBJ databases">
        <title>Reference genome for the Northern bat (Eptesicus nilssonii), a most northern bat species.</title>
        <authorList>
            <person name="Laine V.N."/>
            <person name="Pulliainen A.T."/>
            <person name="Lilley T.M."/>
        </authorList>
    </citation>
    <scope>NUCLEOTIDE SEQUENCE</scope>
    <source>
        <strain evidence="2">BLF_Eptnil</strain>
        <tissue evidence="2">Kidney</tissue>
    </source>
</reference>
<dbReference type="GO" id="GO:0003676">
    <property type="term" value="F:nucleic acid binding"/>
    <property type="evidence" value="ECO:0007669"/>
    <property type="project" value="InterPro"/>
</dbReference>
<evidence type="ECO:0000313" key="3">
    <source>
        <dbReference type="Proteomes" id="UP001177744"/>
    </source>
</evidence>
<dbReference type="EMBL" id="JAULJE010000018">
    <property type="protein sequence ID" value="KAK1332447.1"/>
    <property type="molecule type" value="Genomic_DNA"/>
</dbReference>
<comment type="caution">
    <text evidence="2">The sequence shown here is derived from an EMBL/GenBank/DDBJ whole genome shotgun (WGS) entry which is preliminary data.</text>
</comment>
<gene>
    <name evidence="2" type="ORF">QTO34_007124</name>
</gene>
<name>A0AA40LHH2_CNENI</name>
<feature type="domain" description="DDE-1" evidence="1">
    <location>
        <begin position="102"/>
        <end position="186"/>
    </location>
</feature>
<dbReference type="AlphaFoldDB" id="A0AA40LHH2"/>
<dbReference type="Proteomes" id="UP001177744">
    <property type="component" value="Unassembled WGS sequence"/>
</dbReference>
<organism evidence="2 3">
    <name type="scientific">Cnephaeus nilssonii</name>
    <name type="common">Northern bat</name>
    <name type="synonym">Eptesicus nilssonii</name>
    <dbReference type="NCBI Taxonomy" id="3371016"/>
    <lineage>
        <taxon>Eukaryota</taxon>
        <taxon>Metazoa</taxon>
        <taxon>Chordata</taxon>
        <taxon>Craniata</taxon>
        <taxon>Vertebrata</taxon>
        <taxon>Euteleostomi</taxon>
        <taxon>Mammalia</taxon>
        <taxon>Eutheria</taxon>
        <taxon>Laurasiatheria</taxon>
        <taxon>Chiroptera</taxon>
        <taxon>Yangochiroptera</taxon>
        <taxon>Vespertilionidae</taxon>
        <taxon>Cnephaeus</taxon>
    </lineage>
</organism>
<protein>
    <recommendedName>
        <fullName evidence="1">DDE-1 domain-containing protein</fullName>
    </recommendedName>
</protein>
<accession>A0AA40LHH2</accession>